<protein>
    <submittedName>
        <fullName evidence="2">DUF4258 domain-containing protein</fullName>
    </submittedName>
</protein>
<dbReference type="EMBL" id="JAERQJ010000002">
    <property type="protein sequence ID" value="MBL0683075.1"/>
    <property type="molecule type" value="Genomic_DNA"/>
</dbReference>
<dbReference type="AlphaFoldDB" id="A0A937A131"/>
<feature type="transmembrane region" description="Helical" evidence="1">
    <location>
        <begin position="7"/>
        <end position="27"/>
    </location>
</feature>
<keyword evidence="3" id="KW-1185">Reference proteome</keyword>
<dbReference type="RefSeq" id="WP_201917725.1">
    <property type="nucleotide sequence ID" value="NZ_BAABAX010000023.1"/>
</dbReference>
<evidence type="ECO:0000313" key="3">
    <source>
        <dbReference type="Proteomes" id="UP000651057"/>
    </source>
</evidence>
<evidence type="ECO:0000256" key="1">
    <source>
        <dbReference type="SAM" id="Phobius"/>
    </source>
</evidence>
<keyword evidence="1" id="KW-0812">Transmembrane</keyword>
<name>A0A937A131_9FLAO</name>
<comment type="caution">
    <text evidence="2">The sequence shown here is derived from an EMBL/GenBank/DDBJ whole genome shotgun (WGS) entry which is preliminary data.</text>
</comment>
<reference evidence="2" key="1">
    <citation type="submission" date="2021-01" db="EMBL/GenBank/DDBJ databases">
        <authorList>
            <person name="Zhong Y.L."/>
        </authorList>
    </citation>
    <scope>NUCLEOTIDE SEQUENCE</scope>
    <source>
        <strain evidence="2">KCTC 23302</strain>
    </source>
</reference>
<accession>A0A937A131</accession>
<dbReference type="Proteomes" id="UP000651057">
    <property type="component" value="Unassembled WGS sequence"/>
</dbReference>
<gene>
    <name evidence="2" type="ORF">JJQ60_06085</name>
</gene>
<sequence>MRLAQRLFYYLGGFAIGLILLFFFLGGKKTSCDYSPSARVLKNIRIKERVFSEQVLSNMDTYRIDTADVSYVLTKGSVDFSKSNTKLDSCKTYFIEGNIEEKTITMFIENCDSIARINILEILN</sequence>
<organism evidence="2 3">
    <name type="scientific">Aquimarina mytili</name>
    <dbReference type="NCBI Taxonomy" id="874423"/>
    <lineage>
        <taxon>Bacteria</taxon>
        <taxon>Pseudomonadati</taxon>
        <taxon>Bacteroidota</taxon>
        <taxon>Flavobacteriia</taxon>
        <taxon>Flavobacteriales</taxon>
        <taxon>Flavobacteriaceae</taxon>
        <taxon>Aquimarina</taxon>
    </lineage>
</organism>
<keyword evidence="1" id="KW-1133">Transmembrane helix</keyword>
<keyword evidence="1" id="KW-0472">Membrane</keyword>
<evidence type="ECO:0000313" key="2">
    <source>
        <dbReference type="EMBL" id="MBL0683075.1"/>
    </source>
</evidence>
<proteinExistence type="predicted"/>